<sequence length="341" mass="38383">MRKKNVSMIGNLTRDMMNDVMETALKKPIQTGEFRKNPVEPAWRCPAGFLYELIETENFIMEYLRPQSVVTGRVILQLHGGGYIGPMKNIYRRFAVKYSKLSYGADVLTIDYRVAPENPFPAAVEDAVYAYKWLLDEKNYKPDQIVVAGDSAGGGLALALCMYAKDHGLPLPGGVITMSPWTDVTLSGETYESNYEIDPLFGNSKENMLYQCSYIGDADTKNPYLSPLFGDYTGFPPMLMQVGSYEVLLSDTLSVSGKAKKAGVKVRTSVYDGMFHVFQMGLDLIPESRDAWEEVGEFLKIVYQLRIAPEGKVVKKVKRRKKDTEDRARVNLLAFLKRELS</sequence>
<dbReference type="InterPro" id="IPR050300">
    <property type="entry name" value="GDXG_lipolytic_enzyme"/>
</dbReference>
<evidence type="ECO:0000256" key="3">
    <source>
        <dbReference type="PROSITE-ProRule" id="PRU10038"/>
    </source>
</evidence>
<comment type="caution">
    <text evidence="5">The sequence shown here is derived from an EMBL/GenBank/DDBJ whole genome shotgun (WGS) entry which is preliminary data.</text>
</comment>
<evidence type="ECO:0000313" key="7">
    <source>
        <dbReference type="Proteomes" id="UP001203136"/>
    </source>
</evidence>
<dbReference type="InterPro" id="IPR029058">
    <property type="entry name" value="AB_hydrolase_fold"/>
</dbReference>
<dbReference type="Gene3D" id="3.40.50.1820">
    <property type="entry name" value="alpha/beta hydrolase"/>
    <property type="match status" value="1"/>
</dbReference>
<dbReference type="RefSeq" id="WP_003505148.1">
    <property type="nucleotide sequence ID" value="NZ_BAABZD010000019.1"/>
</dbReference>
<evidence type="ECO:0000256" key="1">
    <source>
        <dbReference type="ARBA" id="ARBA00010515"/>
    </source>
</evidence>
<dbReference type="AlphaFoldDB" id="A0AAW5F7E3"/>
<comment type="similarity">
    <text evidence="1">Belongs to the 'GDXG' lipolytic enzyme family.</text>
</comment>
<feature type="active site" evidence="3">
    <location>
        <position position="151"/>
    </location>
</feature>
<keyword evidence="2 5" id="KW-0378">Hydrolase</keyword>
<dbReference type="GO" id="GO:0016787">
    <property type="term" value="F:hydrolase activity"/>
    <property type="evidence" value="ECO:0007669"/>
    <property type="project" value="UniProtKB-KW"/>
</dbReference>
<reference evidence="5" key="1">
    <citation type="journal article" date="2022" name="Cell Host Microbe">
        <title>Colonization of the live biotherapeutic product VE303 and modulation of the microbiota and metabolites in healthy volunteers.</title>
        <authorList>
            <person name="Dsouza M."/>
            <person name="Menon R."/>
            <person name="Crossette E."/>
            <person name="Bhattarai S.K."/>
            <person name="Schneider J."/>
            <person name="Kim Y.G."/>
            <person name="Reddy S."/>
            <person name="Caballero S."/>
            <person name="Felix C."/>
            <person name="Cornacchione L."/>
            <person name="Hendrickson J."/>
            <person name="Watson A.R."/>
            <person name="Minot S.S."/>
            <person name="Greenfield N."/>
            <person name="Schopf L."/>
            <person name="Szabady R."/>
            <person name="Patarroyo J."/>
            <person name="Smith W."/>
            <person name="Harrison P."/>
            <person name="Kuijper E.J."/>
            <person name="Kelly C.P."/>
            <person name="Olle B."/>
            <person name="Bobilev D."/>
            <person name="Silber J.L."/>
            <person name="Bucci V."/>
            <person name="Roberts B."/>
            <person name="Faith J."/>
            <person name="Norman J.M."/>
        </authorList>
    </citation>
    <scope>NUCLEOTIDE SEQUENCE</scope>
    <source>
        <strain evidence="5">VE303-04</strain>
    </source>
</reference>
<feature type="domain" description="Alpha/beta hydrolase fold-3" evidence="4">
    <location>
        <begin position="75"/>
        <end position="279"/>
    </location>
</feature>
<dbReference type="Pfam" id="PF07859">
    <property type="entry name" value="Abhydrolase_3"/>
    <property type="match status" value="1"/>
</dbReference>
<dbReference type="InterPro" id="IPR033140">
    <property type="entry name" value="Lipase_GDXG_put_SER_AS"/>
</dbReference>
<dbReference type="SUPFAM" id="SSF53474">
    <property type="entry name" value="alpha/beta-Hydrolases"/>
    <property type="match status" value="1"/>
</dbReference>
<dbReference type="PANTHER" id="PTHR48081:SF8">
    <property type="entry name" value="ALPHA_BETA HYDROLASE FOLD-3 DOMAIN-CONTAINING PROTEIN-RELATED"/>
    <property type="match status" value="1"/>
</dbReference>
<protein>
    <submittedName>
        <fullName evidence="5">Alpha/beta hydrolase</fullName>
    </submittedName>
</protein>
<evidence type="ECO:0000313" key="6">
    <source>
        <dbReference type="EMBL" id="MDB1998914.1"/>
    </source>
</evidence>
<dbReference type="Proteomes" id="UP001203136">
    <property type="component" value="Unassembled WGS sequence"/>
</dbReference>
<reference evidence="6" key="2">
    <citation type="submission" date="2023-01" db="EMBL/GenBank/DDBJ databases">
        <title>Human gut microbiome strain richness.</title>
        <authorList>
            <person name="Chen-Liaw A."/>
        </authorList>
    </citation>
    <scope>NUCLEOTIDE SEQUENCE</scope>
    <source>
        <strain evidence="6">B1_m1001713B170214d0_201011</strain>
    </source>
</reference>
<dbReference type="PROSITE" id="PS01174">
    <property type="entry name" value="LIPASE_GDXG_SER"/>
    <property type="match status" value="1"/>
</dbReference>
<evidence type="ECO:0000256" key="2">
    <source>
        <dbReference type="ARBA" id="ARBA00022801"/>
    </source>
</evidence>
<proteinExistence type="inferred from homology"/>
<organism evidence="5 7">
    <name type="scientific">Clostridium symbiosum</name>
    <name type="common">Bacteroides symbiosus</name>
    <dbReference type="NCBI Taxonomy" id="1512"/>
    <lineage>
        <taxon>Bacteria</taxon>
        <taxon>Bacillati</taxon>
        <taxon>Bacillota</taxon>
        <taxon>Clostridia</taxon>
        <taxon>Lachnospirales</taxon>
        <taxon>Lachnospiraceae</taxon>
        <taxon>Otoolea</taxon>
    </lineage>
</organism>
<dbReference type="InterPro" id="IPR013094">
    <property type="entry name" value="AB_hydrolase_3"/>
</dbReference>
<dbReference type="PANTHER" id="PTHR48081">
    <property type="entry name" value="AB HYDROLASE SUPERFAMILY PROTEIN C4A8.06C"/>
    <property type="match status" value="1"/>
</dbReference>
<name>A0AAW5F7E3_CLOSY</name>
<evidence type="ECO:0000313" key="5">
    <source>
        <dbReference type="EMBL" id="MCK0087751.1"/>
    </source>
</evidence>
<evidence type="ECO:0000259" key="4">
    <source>
        <dbReference type="Pfam" id="PF07859"/>
    </source>
</evidence>
<dbReference type="EMBL" id="JAQLGM010000002">
    <property type="protein sequence ID" value="MDB1998914.1"/>
    <property type="molecule type" value="Genomic_DNA"/>
</dbReference>
<accession>A0AAW5F7E3</accession>
<dbReference type="Proteomes" id="UP001300871">
    <property type="component" value="Unassembled WGS sequence"/>
</dbReference>
<dbReference type="EMBL" id="JAINVB010000001">
    <property type="protein sequence ID" value="MCK0087751.1"/>
    <property type="molecule type" value="Genomic_DNA"/>
</dbReference>
<dbReference type="GeneID" id="57969292"/>
<gene>
    <name evidence="5" type="ORF">K5I21_18080</name>
    <name evidence="6" type="ORF">PM006_01655</name>
</gene>